<evidence type="ECO:0000256" key="1">
    <source>
        <dbReference type="ARBA" id="ARBA00022670"/>
    </source>
</evidence>
<dbReference type="STRING" id="1267766.WYH_01470"/>
<dbReference type="InterPro" id="IPR000555">
    <property type="entry name" value="JAMM/MPN+_dom"/>
</dbReference>
<keyword evidence="8" id="KW-1185">Reference proteome</keyword>
<protein>
    <recommendedName>
        <fullName evidence="6">JAB1/MPN/MOV34 metalloenzyme domain-containing protein</fullName>
    </recommendedName>
</protein>
<dbReference type="InterPro" id="IPR051929">
    <property type="entry name" value="VirAsm_ModProt"/>
</dbReference>
<dbReference type="SMART" id="SM00232">
    <property type="entry name" value="JAB_MPN"/>
    <property type="match status" value="1"/>
</dbReference>
<keyword evidence="5" id="KW-0482">Metalloprotease</keyword>
<dbReference type="PATRIC" id="fig|1267766.3.peg.1480"/>
<gene>
    <name evidence="7" type="ORF">WYH_01470</name>
</gene>
<evidence type="ECO:0000256" key="5">
    <source>
        <dbReference type="ARBA" id="ARBA00023049"/>
    </source>
</evidence>
<keyword evidence="2" id="KW-0479">Metal-binding</keyword>
<evidence type="ECO:0000256" key="4">
    <source>
        <dbReference type="ARBA" id="ARBA00022833"/>
    </source>
</evidence>
<dbReference type="EMBL" id="CP011452">
    <property type="protein sequence ID" value="AKH42510.1"/>
    <property type="molecule type" value="Genomic_DNA"/>
</dbReference>
<organism evidence="7 8">
    <name type="scientific">Croceibacterium atlanticum</name>
    <dbReference type="NCBI Taxonomy" id="1267766"/>
    <lineage>
        <taxon>Bacteria</taxon>
        <taxon>Pseudomonadati</taxon>
        <taxon>Pseudomonadota</taxon>
        <taxon>Alphaproteobacteria</taxon>
        <taxon>Sphingomonadales</taxon>
        <taxon>Erythrobacteraceae</taxon>
        <taxon>Croceibacterium</taxon>
    </lineage>
</organism>
<evidence type="ECO:0000313" key="7">
    <source>
        <dbReference type="EMBL" id="AKH42510.1"/>
    </source>
</evidence>
<dbReference type="Gene3D" id="3.40.140.10">
    <property type="entry name" value="Cytidine Deaminase, domain 2"/>
    <property type="match status" value="1"/>
</dbReference>
<dbReference type="Pfam" id="PF14464">
    <property type="entry name" value="Prok-JAB"/>
    <property type="match status" value="1"/>
</dbReference>
<dbReference type="Proteomes" id="UP000034392">
    <property type="component" value="Chromosome"/>
</dbReference>
<evidence type="ECO:0000259" key="6">
    <source>
        <dbReference type="SMART" id="SM00232"/>
    </source>
</evidence>
<sequence>MWVMEIEVTSAVLKRLRSEAERAAPEECCGILLGGGNSIADALPAANVAQDPRRHFEVDPQTLVDAHRAARAGGPEVAGYYHSHPMGPAFPSATDRAMASGDGRIWAIIGKDDVTFWRDGEEGFLRLSCRLRER</sequence>
<dbReference type="SUPFAM" id="SSF102712">
    <property type="entry name" value="JAB1/MPN domain"/>
    <property type="match status" value="1"/>
</dbReference>
<dbReference type="GO" id="GO:0006508">
    <property type="term" value="P:proteolysis"/>
    <property type="evidence" value="ECO:0007669"/>
    <property type="project" value="UniProtKB-KW"/>
</dbReference>
<dbReference type="GO" id="GO:0008235">
    <property type="term" value="F:metalloexopeptidase activity"/>
    <property type="evidence" value="ECO:0007669"/>
    <property type="project" value="TreeGrafter"/>
</dbReference>
<dbReference type="AlphaFoldDB" id="A0A0F7KUP1"/>
<feature type="domain" description="JAB1/MPN/MOV34 metalloenzyme" evidence="6">
    <location>
        <begin position="5"/>
        <end position="122"/>
    </location>
</feature>
<dbReference type="PANTHER" id="PTHR34858">
    <property type="entry name" value="CYSO-CYSTEINE PEPTIDASE"/>
    <property type="match status" value="1"/>
</dbReference>
<reference evidence="7" key="1">
    <citation type="submission" date="2015-05" db="EMBL/GenBank/DDBJ databases">
        <title>The complete genome of Altererythrobacter atlanticus strain 26DY36.</title>
        <authorList>
            <person name="Wu Y.-H."/>
            <person name="Cheng H."/>
            <person name="Wu X.-W."/>
        </authorList>
    </citation>
    <scope>NUCLEOTIDE SEQUENCE [LARGE SCALE GENOMIC DNA]</scope>
    <source>
        <strain evidence="7">26DY36</strain>
    </source>
</reference>
<dbReference type="KEGG" id="aay:WYH_01470"/>
<keyword evidence="4" id="KW-0862">Zinc</keyword>
<dbReference type="GO" id="GO:0008270">
    <property type="term" value="F:zinc ion binding"/>
    <property type="evidence" value="ECO:0007669"/>
    <property type="project" value="TreeGrafter"/>
</dbReference>
<evidence type="ECO:0000313" key="8">
    <source>
        <dbReference type="Proteomes" id="UP000034392"/>
    </source>
</evidence>
<dbReference type="PANTHER" id="PTHR34858:SF1">
    <property type="entry name" value="CYSO-CYSTEINE PEPTIDASE"/>
    <property type="match status" value="1"/>
</dbReference>
<evidence type="ECO:0000256" key="2">
    <source>
        <dbReference type="ARBA" id="ARBA00022723"/>
    </source>
</evidence>
<accession>A0A0F7KUP1</accession>
<dbReference type="CDD" id="cd08070">
    <property type="entry name" value="MPN_like"/>
    <property type="match status" value="1"/>
</dbReference>
<keyword evidence="3" id="KW-0378">Hydrolase</keyword>
<name>A0A0F7KUP1_9SPHN</name>
<dbReference type="InterPro" id="IPR028090">
    <property type="entry name" value="JAB_dom_prok"/>
</dbReference>
<keyword evidence="1" id="KW-0645">Protease</keyword>
<evidence type="ECO:0000256" key="3">
    <source>
        <dbReference type="ARBA" id="ARBA00022801"/>
    </source>
</evidence>
<proteinExistence type="predicted"/>